<name>A0A327YGQ6_9RHOB</name>
<evidence type="ECO:0000313" key="1">
    <source>
        <dbReference type="EMBL" id="RAK19691.1"/>
    </source>
</evidence>
<reference evidence="1 2" key="1">
    <citation type="submission" date="2018-06" db="EMBL/GenBank/DDBJ databases">
        <title>Genomic Encyclopedia of Archaeal and Bacterial Type Strains, Phase II (KMG-II): from individual species to whole genera.</title>
        <authorList>
            <person name="Goeker M."/>
        </authorList>
    </citation>
    <scope>NUCLEOTIDE SEQUENCE [LARGE SCALE GENOMIC DNA]</scope>
    <source>
        <strain evidence="1 2">DSM 22011</strain>
    </source>
</reference>
<gene>
    <name evidence="1" type="ORF">ATI53_100873</name>
</gene>
<proteinExistence type="predicted"/>
<comment type="caution">
    <text evidence="1">The sequence shown here is derived from an EMBL/GenBank/DDBJ whole genome shotgun (WGS) entry which is preliminary data.</text>
</comment>
<keyword evidence="2" id="KW-1185">Reference proteome</keyword>
<protein>
    <submittedName>
        <fullName evidence="1">Uncharacterized protein</fullName>
    </submittedName>
</protein>
<dbReference type="EMBL" id="QLMG01000008">
    <property type="protein sequence ID" value="RAK19691.1"/>
    <property type="molecule type" value="Genomic_DNA"/>
</dbReference>
<dbReference type="OrthoDB" id="7777508at2"/>
<dbReference type="AlphaFoldDB" id="A0A327YGQ6"/>
<sequence>MKDVEDRLIELEAGLIAHRRLLIRLLESLDPRTRDELLRWVADREVLRDGQEDPGAVPTGVEMLPLSIAEEFRKIAQTGRDRWGGDSAD</sequence>
<dbReference type="RefSeq" id="WP_009504790.1">
    <property type="nucleotide sequence ID" value="NZ_LIGK01000008.1"/>
</dbReference>
<evidence type="ECO:0000313" key="2">
    <source>
        <dbReference type="Proteomes" id="UP000249165"/>
    </source>
</evidence>
<accession>A0A327YGQ6</accession>
<organism evidence="1 2">
    <name type="scientific">Salipiger aestuarii</name>
    <dbReference type="NCBI Taxonomy" id="568098"/>
    <lineage>
        <taxon>Bacteria</taxon>
        <taxon>Pseudomonadati</taxon>
        <taxon>Pseudomonadota</taxon>
        <taxon>Alphaproteobacteria</taxon>
        <taxon>Rhodobacterales</taxon>
        <taxon>Roseobacteraceae</taxon>
        <taxon>Salipiger</taxon>
    </lineage>
</organism>
<dbReference type="Proteomes" id="UP000249165">
    <property type="component" value="Unassembled WGS sequence"/>
</dbReference>